<feature type="transmembrane region" description="Helical" evidence="1">
    <location>
        <begin position="36"/>
        <end position="61"/>
    </location>
</feature>
<keyword evidence="1" id="KW-1133">Transmembrane helix</keyword>
<name>T2IUI6_CROWT</name>
<keyword evidence="1" id="KW-0472">Membrane</keyword>
<accession>T2IUI6</accession>
<dbReference type="EMBL" id="CAQL01000650">
    <property type="protein sequence ID" value="CCQ56574.1"/>
    <property type="molecule type" value="Genomic_DNA"/>
</dbReference>
<comment type="caution">
    <text evidence="2">The sequence shown here is derived from an EMBL/GenBank/DDBJ whole genome shotgun (WGS) entry which is preliminary data.</text>
</comment>
<proteinExistence type="predicted"/>
<evidence type="ECO:0000256" key="1">
    <source>
        <dbReference type="SAM" id="Phobius"/>
    </source>
</evidence>
<protein>
    <submittedName>
        <fullName evidence="2">Uncharacterized protein</fullName>
    </submittedName>
</protein>
<gene>
    <name evidence="2" type="ORF">CWATWH0005_368</name>
</gene>
<dbReference type="RefSeq" id="WP_021833226.1">
    <property type="nucleotide sequence ID" value="NZ_CAQL01000650.1"/>
</dbReference>
<evidence type="ECO:0000313" key="2">
    <source>
        <dbReference type="EMBL" id="CCQ56574.1"/>
    </source>
</evidence>
<organism evidence="2 3">
    <name type="scientific">Crocosphaera watsonii WH 0005</name>
    <dbReference type="NCBI Taxonomy" id="423472"/>
    <lineage>
        <taxon>Bacteria</taxon>
        <taxon>Bacillati</taxon>
        <taxon>Cyanobacteriota</taxon>
        <taxon>Cyanophyceae</taxon>
        <taxon>Oscillatoriophycideae</taxon>
        <taxon>Chroococcales</taxon>
        <taxon>Aphanothecaceae</taxon>
        <taxon>Crocosphaera</taxon>
    </lineage>
</organism>
<feature type="transmembrane region" description="Helical" evidence="1">
    <location>
        <begin position="105"/>
        <end position="131"/>
    </location>
</feature>
<dbReference type="Proteomes" id="UP000017981">
    <property type="component" value="Unassembled WGS sequence"/>
</dbReference>
<reference evidence="2 3" key="2">
    <citation type="submission" date="2013-09" db="EMBL/GenBank/DDBJ databases">
        <title>Whole genome comparison of six Crocosphaera watsonii strains with differing phenotypes.</title>
        <authorList>
            <person name="Bench S.R."/>
            <person name="Heller P."/>
            <person name="Frank I."/>
            <person name="Arciniega M."/>
            <person name="Shilova I.N."/>
            <person name="Zehr J.P."/>
        </authorList>
    </citation>
    <scope>NUCLEOTIDE SEQUENCE [LARGE SCALE GENOMIC DNA]</scope>
    <source>
        <strain evidence="2 3">WH 0005</strain>
    </source>
</reference>
<dbReference type="GeneID" id="88766666"/>
<reference evidence="2 3" key="1">
    <citation type="submission" date="2013-01" db="EMBL/GenBank/DDBJ databases">
        <authorList>
            <person name="Bench S."/>
        </authorList>
    </citation>
    <scope>NUCLEOTIDE SEQUENCE [LARGE SCALE GENOMIC DNA]</scope>
    <source>
        <strain evidence="2 3">WH 0005</strain>
    </source>
</reference>
<sequence>MSSKSQPEPVTIIVSTALTALALGLTGKYNSTWVNILLTLIFFFSGQAAATLYWSLILNLIRDDFDYQKTFRDNKLIFCGRVIKFYLRIQIKILSLNCTTKDITFFGYFSSFISFLLFYIGLLIKLIHVIFVNINLSF</sequence>
<dbReference type="AlphaFoldDB" id="T2IUI6"/>
<keyword evidence="1" id="KW-0812">Transmembrane</keyword>
<evidence type="ECO:0000313" key="3">
    <source>
        <dbReference type="Proteomes" id="UP000017981"/>
    </source>
</evidence>